<keyword evidence="2" id="KW-0732">Signal</keyword>
<feature type="chain" id="PRO_5040236016" evidence="2">
    <location>
        <begin position="24"/>
        <end position="101"/>
    </location>
</feature>
<gene>
    <name evidence="3" type="ORF">CINC_LOCUS13120</name>
</gene>
<proteinExistence type="predicted"/>
<protein>
    <submittedName>
        <fullName evidence="3">Uncharacterized protein</fullName>
    </submittedName>
</protein>
<dbReference type="AlphaFoldDB" id="A0A9N8L381"/>
<evidence type="ECO:0000256" key="1">
    <source>
        <dbReference type="SAM" id="MobiDB-lite"/>
    </source>
</evidence>
<reference evidence="3" key="1">
    <citation type="submission" date="2021-12" db="EMBL/GenBank/DDBJ databases">
        <authorList>
            <person name="King R."/>
        </authorList>
    </citation>
    <scope>NUCLEOTIDE SEQUENCE</scope>
</reference>
<dbReference type="Proteomes" id="UP001154114">
    <property type="component" value="Chromosome 9"/>
</dbReference>
<accession>A0A9N8L381</accession>
<keyword evidence="4" id="KW-1185">Reference proteome</keyword>
<evidence type="ECO:0000313" key="4">
    <source>
        <dbReference type="Proteomes" id="UP001154114"/>
    </source>
</evidence>
<organism evidence="3 4">
    <name type="scientific">Chrysodeixis includens</name>
    <name type="common">Soybean looper</name>
    <name type="synonym">Pseudoplusia includens</name>
    <dbReference type="NCBI Taxonomy" id="689277"/>
    <lineage>
        <taxon>Eukaryota</taxon>
        <taxon>Metazoa</taxon>
        <taxon>Ecdysozoa</taxon>
        <taxon>Arthropoda</taxon>
        <taxon>Hexapoda</taxon>
        <taxon>Insecta</taxon>
        <taxon>Pterygota</taxon>
        <taxon>Neoptera</taxon>
        <taxon>Endopterygota</taxon>
        <taxon>Lepidoptera</taxon>
        <taxon>Glossata</taxon>
        <taxon>Ditrysia</taxon>
        <taxon>Noctuoidea</taxon>
        <taxon>Noctuidae</taxon>
        <taxon>Plusiinae</taxon>
        <taxon>Chrysodeixis</taxon>
    </lineage>
</organism>
<name>A0A9N8L381_CHRIL</name>
<dbReference type="OrthoDB" id="6927674at2759"/>
<evidence type="ECO:0000256" key="2">
    <source>
        <dbReference type="SAM" id="SignalP"/>
    </source>
</evidence>
<sequence length="101" mass="11149">MTSVSTRFIVFSFLVNLLACAAARSFTGQFILEIFGNPIKDLEDTFFNLPETTTYKSEQEKNSAESDGGKSDTKMIDVPPNAVRCTSGTVMDINGVCRQPW</sequence>
<dbReference type="EMBL" id="LR824012">
    <property type="protein sequence ID" value="CAD0198849.1"/>
    <property type="molecule type" value="Genomic_DNA"/>
</dbReference>
<evidence type="ECO:0000313" key="3">
    <source>
        <dbReference type="EMBL" id="CAD0198849.1"/>
    </source>
</evidence>
<feature type="region of interest" description="Disordered" evidence="1">
    <location>
        <begin position="53"/>
        <end position="80"/>
    </location>
</feature>
<feature type="signal peptide" evidence="2">
    <location>
        <begin position="1"/>
        <end position="23"/>
    </location>
</feature>
<feature type="compositionally biased region" description="Basic and acidic residues" evidence="1">
    <location>
        <begin position="57"/>
        <end position="75"/>
    </location>
</feature>